<organism evidence="1 2">
    <name type="scientific">Moorena producens PAL-8-15-08-1</name>
    <dbReference type="NCBI Taxonomy" id="1458985"/>
    <lineage>
        <taxon>Bacteria</taxon>
        <taxon>Bacillati</taxon>
        <taxon>Cyanobacteriota</taxon>
        <taxon>Cyanophyceae</taxon>
        <taxon>Coleofasciculales</taxon>
        <taxon>Coleofasciculaceae</taxon>
        <taxon>Moorena</taxon>
    </lineage>
</organism>
<evidence type="ECO:0000313" key="2">
    <source>
        <dbReference type="Proteomes" id="UP000177870"/>
    </source>
</evidence>
<evidence type="ECO:0000313" key="1">
    <source>
        <dbReference type="EMBL" id="AOX01766.1"/>
    </source>
</evidence>
<proteinExistence type="predicted"/>
<dbReference type="EMBL" id="CP017599">
    <property type="protein sequence ID" value="AOX01766.1"/>
    <property type="molecule type" value="Genomic_DNA"/>
</dbReference>
<protein>
    <submittedName>
        <fullName evidence="1">Uncharacterized protein</fullName>
    </submittedName>
</protein>
<accession>A0A1D8TWD1</accession>
<name>A0A1D8TWD1_9CYAN</name>
<dbReference type="KEGG" id="mpro:BJP34_22100"/>
<gene>
    <name evidence="1" type="ORF">BJP34_22100</name>
</gene>
<sequence>MESKYQHYYQIAFYPKEVVAHNQGLANPQPLSGMNQESLNPCKNKMRDSQPSEILSQFRDKQLLIVNSRRRNGLIIYKHYHAEFAGPGSAVGGIFDLDCQGVVPVGNLSLISPESAEERRRAYLIRRQWIRLTKQITEYPSPIQRTQQILEQFEGFGFDANTIAQLPDEAFALLVGVLPYTIRKVRNAPHHEH</sequence>
<reference evidence="2" key="1">
    <citation type="submission" date="2016-10" db="EMBL/GenBank/DDBJ databases">
        <title>Comparative genomics uncovers the prolific and rare metabolic potential of the cyanobacterial genus Moorea.</title>
        <authorList>
            <person name="Leao T."/>
            <person name="Castelao G."/>
            <person name="Korobeynikov A."/>
            <person name="Monroe E.A."/>
            <person name="Podell S."/>
            <person name="Glukhov E."/>
            <person name="Allen E."/>
            <person name="Gerwick W.H."/>
            <person name="Gerwick L."/>
        </authorList>
    </citation>
    <scope>NUCLEOTIDE SEQUENCE [LARGE SCALE GENOMIC DNA]</scope>
    <source>
        <strain evidence="2">PAL-8-15-08-1</strain>
    </source>
</reference>
<dbReference type="Proteomes" id="UP000177870">
    <property type="component" value="Chromosome"/>
</dbReference>
<dbReference type="STRING" id="1458985.BJP34_22100"/>
<dbReference type="AlphaFoldDB" id="A0A1D8TWD1"/>
<dbReference type="RefSeq" id="WP_070394199.1">
    <property type="nucleotide sequence ID" value="NZ_CP017599.1"/>
</dbReference>
<dbReference type="OrthoDB" id="461096at2"/>